<comment type="caution">
    <text evidence="3">The sequence shown here is derived from an EMBL/GenBank/DDBJ whole genome shotgun (WGS) entry which is preliminary data.</text>
</comment>
<gene>
    <name evidence="3" type="ORF">WHR41_04385</name>
</gene>
<protein>
    <recommendedName>
        <fullName evidence="2">Programmed cell death protein 2 C-terminal domain-containing protein</fullName>
    </recommendedName>
</protein>
<feature type="compositionally biased region" description="Polar residues" evidence="1">
    <location>
        <begin position="149"/>
        <end position="158"/>
    </location>
</feature>
<proteinExistence type="predicted"/>
<dbReference type="Proteomes" id="UP000803884">
    <property type="component" value="Unassembled WGS sequence"/>
</dbReference>
<accession>A0AB34KSG8</accession>
<feature type="region of interest" description="Disordered" evidence="1">
    <location>
        <begin position="97"/>
        <end position="188"/>
    </location>
</feature>
<dbReference type="EMBL" id="JAAQHG020000011">
    <property type="protein sequence ID" value="KAL1587101.1"/>
    <property type="molecule type" value="Genomic_DNA"/>
</dbReference>
<dbReference type="PANTHER" id="PTHR47524">
    <property type="entry name" value="20S RRNA ACCUMULATION PROTEIN 4"/>
    <property type="match status" value="1"/>
</dbReference>
<feature type="compositionally biased region" description="Low complexity" evidence="1">
    <location>
        <begin position="173"/>
        <end position="188"/>
    </location>
</feature>
<evidence type="ECO:0000313" key="4">
    <source>
        <dbReference type="Proteomes" id="UP000803884"/>
    </source>
</evidence>
<feature type="domain" description="Programmed cell death protein 2 C-terminal" evidence="2">
    <location>
        <begin position="292"/>
        <end position="394"/>
    </location>
</feature>
<name>A0AB34KSG8_9PEZI</name>
<feature type="region of interest" description="Disordered" evidence="1">
    <location>
        <begin position="210"/>
        <end position="237"/>
    </location>
</feature>
<evidence type="ECO:0000313" key="3">
    <source>
        <dbReference type="EMBL" id="KAL1587101.1"/>
    </source>
</evidence>
<dbReference type="RefSeq" id="XP_069230206.1">
    <property type="nucleotide sequence ID" value="XM_069372991.1"/>
</dbReference>
<keyword evidence="4" id="KW-1185">Reference proteome</keyword>
<dbReference type="InterPro" id="IPR007320">
    <property type="entry name" value="PDCD2_C"/>
</dbReference>
<dbReference type="PANTHER" id="PTHR47524:SF1">
    <property type="entry name" value="20S RRNA ACCUMULATION PROTEIN 4"/>
    <property type="match status" value="1"/>
</dbReference>
<evidence type="ECO:0000259" key="2">
    <source>
        <dbReference type="Pfam" id="PF04194"/>
    </source>
</evidence>
<evidence type="ECO:0000256" key="1">
    <source>
        <dbReference type="SAM" id="MobiDB-lite"/>
    </source>
</evidence>
<reference evidence="3 4" key="1">
    <citation type="journal article" date="2020" name="Microbiol. Resour. Announc.">
        <title>Draft Genome Sequence of a Cladosporium Species Isolated from the Mesophotic Ascidian Didemnum maculosum.</title>
        <authorList>
            <person name="Gioti A."/>
            <person name="Siaperas R."/>
            <person name="Nikolaivits E."/>
            <person name="Le Goff G."/>
            <person name="Ouazzani J."/>
            <person name="Kotoulas G."/>
            <person name="Topakas E."/>
        </authorList>
    </citation>
    <scope>NUCLEOTIDE SEQUENCE [LARGE SCALE GENOMIC DNA]</scope>
    <source>
        <strain evidence="3 4">TM138-S3</strain>
    </source>
</reference>
<feature type="region of interest" description="Disordered" evidence="1">
    <location>
        <begin position="268"/>
        <end position="287"/>
    </location>
</feature>
<dbReference type="GO" id="GO:0030490">
    <property type="term" value="P:maturation of SSU-rRNA"/>
    <property type="evidence" value="ECO:0007669"/>
    <property type="project" value="TreeGrafter"/>
</dbReference>
<dbReference type="AlphaFoldDB" id="A0AB34KSG8"/>
<dbReference type="GO" id="GO:0005737">
    <property type="term" value="C:cytoplasm"/>
    <property type="evidence" value="ECO:0007669"/>
    <property type="project" value="InterPro"/>
</dbReference>
<dbReference type="Pfam" id="PF04194">
    <property type="entry name" value="PDCD2_C"/>
    <property type="match status" value="1"/>
</dbReference>
<feature type="compositionally biased region" description="Low complexity" evidence="1">
    <location>
        <begin position="118"/>
        <end position="128"/>
    </location>
</feature>
<organism evidence="3 4">
    <name type="scientific">Cladosporium halotolerans</name>
    <dbReference type="NCBI Taxonomy" id="1052096"/>
    <lineage>
        <taxon>Eukaryota</taxon>
        <taxon>Fungi</taxon>
        <taxon>Dikarya</taxon>
        <taxon>Ascomycota</taxon>
        <taxon>Pezizomycotina</taxon>
        <taxon>Dothideomycetes</taxon>
        <taxon>Dothideomycetidae</taxon>
        <taxon>Cladosporiales</taxon>
        <taxon>Cladosporiaceae</taxon>
        <taxon>Cladosporium</taxon>
    </lineage>
</organism>
<dbReference type="GeneID" id="96005829"/>
<sequence>MADYDSDSSGIEDVETGVILGYASKEATGDDFSQLGGHPSWLDTNAAPSGALAKCKVCNGYLNLLMQLNGDLPDKFPGHERRVYIFGCRKKQCRRKDGSIRGIRTTRISKDAPEPMQTKAPAKETAPPAAEPPKPKQTNIGESLFGVQPSKQNQNANPFSAPGAAPANPFSTSSKPAANPFAAPSAAPPKLAEKIEPAEELSQTFAEKARIASSNEPPKPTAGPSEPWPSQSSFPAPFPSYYIDADKEYLDPEPQGIPQNVRLAESGEFETTASGSGGNSADDKAAFDSTMDKPFQRFADRLAQNPEQVLRYEFGGQPLLYSKKDAVGAAWPRVPRCGKCGAERVFELQLTPHAITELEADDLSLEGMDWGTIILASCGKDCGGENEEWVGVQWEELAAR</sequence>